<proteinExistence type="predicted"/>
<evidence type="ECO:0000313" key="2">
    <source>
        <dbReference type="Proteomes" id="UP000245626"/>
    </source>
</evidence>
<sequence length="124" mass="13218">MNPTQQDPLPSLVFRGGRRTPQTPIITFNPSSTNPHIHPRKQPILSSMTDSKQPPTSSGSSQQDPTNPVETSSKHEPTATKSKPAPKTWPPPQDPPQPTTLADKAAGGAVKGQNRLPFVPGAES</sequence>
<protein>
    <submittedName>
        <fullName evidence="1">Uncharacterized protein</fullName>
    </submittedName>
</protein>
<dbReference type="EMBL" id="KZ820056">
    <property type="protein sequence ID" value="PWN49398.1"/>
    <property type="molecule type" value="Genomic_DNA"/>
</dbReference>
<organism evidence="1 2">
    <name type="scientific">Violaceomyces palustris</name>
    <dbReference type="NCBI Taxonomy" id="1673888"/>
    <lineage>
        <taxon>Eukaryota</taxon>
        <taxon>Fungi</taxon>
        <taxon>Dikarya</taxon>
        <taxon>Basidiomycota</taxon>
        <taxon>Ustilaginomycotina</taxon>
        <taxon>Ustilaginomycetes</taxon>
        <taxon>Violaceomycetales</taxon>
        <taxon>Violaceomycetaceae</taxon>
        <taxon>Violaceomyces</taxon>
    </lineage>
</organism>
<dbReference type="Proteomes" id="UP000245626">
    <property type="component" value="Unassembled WGS sequence"/>
</dbReference>
<reference evidence="1 2" key="1">
    <citation type="journal article" date="2018" name="Mol. Biol. Evol.">
        <title>Broad Genomic Sampling Reveals a Smut Pathogenic Ancestry of the Fungal Clade Ustilaginomycotina.</title>
        <authorList>
            <person name="Kijpornyongpan T."/>
            <person name="Mondo S.J."/>
            <person name="Barry K."/>
            <person name="Sandor L."/>
            <person name="Lee J."/>
            <person name="Lipzen A."/>
            <person name="Pangilinan J."/>
            <person name="LaButti K."/>
            <person name="Hainaut M."/>
            <person name="Henrissat B."/>
            <person name="Grigoriev I.V."/>
            <person name="Spatafora J.W."/>
            <person name="Aime M.C."/>
        </authorList>
    </citation>
    <scope>NUCLEOTIDE SEQUENCE [LARGE SCALE GENOMIC DNA]</scope>
    <source>
        <strain evidence="1 2">SA 807</strain>
    </source>
</reference>
<accession>A0ACD0NU78</accession>
<evidence type="ECO:0000313" key="1">
    <source>
        <dbReference type="EMBL" id="PWN49398.1"/>
    </source>
</evidence>
<keyword evidence="2" id="KW-1185">Reference proteome</keyword>
<name>A0ACD0NU78_9BASI</name>
<gene>
    <name evidence="1" type="ORF">IE53DRAFT_146968</name>
</gene>